<dbReference type="Proteomes" id="UP000694388">
    <property type="component" value="Unplaced"/>
</dbReference>
<evidence type="ECO:0000256" key="6">
    <source>
        <dbReference type="SAM" id="MobiDB-lite"/>
    </source>
</evidence>
<keyword evidence="3" id="KW-0862">Zinc</keyword>
<keyword evidence="9" id="KW-1185">Reference proteome</keyword>
<evidence type="ECO:0000256" key="2">
    <source>
        <dbReference type="ARBA" id="ARBA00022771"/>
    </source>
</evidence>
<evidence type="ECO:0000259" key="7">
    <source>
        <dbReference type="PROSITE" id="PS50950"/>
    </source>
</evidence>
<name>A0A8C4QML7_EPTBU</name>
<feature type="region of interest" description="Disordered" evidence="6">
    <location>
        <begin position="282"/>
        <end position="304"/>
    </location>
</feature>
<evidence type="ECO:0000256" key="4">
    <source>
        <dbReference type="ARBA" id="ARBA00023125"/>
    </source>
</evidence>
<keyword evidence="4 5" id="KW-0238">DNA-binding</keyword>
<evidence type="ECO:0000256" key="5">
    <source>
        <dbReference type="PROSITE-ProRule" id="PRU00309"/>
    </source>
</evidence>
<evidence type="ECO:0000256" key="3">
    <source>
        <dbReference type="ARBA" id="ARBA00022833"/>
    </source>
</evidence>
<dbReference type="GeneTree" id="ENSGT00930000152751"/>
<dbReference type="Pfam" id="PF05485">
    <property type="entry name" value="THAP"/>
    <property type="match status" value="1"/>
</dbReference>
<sequence length="304" mass="34376">MPSRCVLGGCSNTNENGFMLHQWPKDPKLARNWTRFVRNTRVWIGPTKSSVLCSEHFAEHCYETTEMARNCGYPPRLKVGTIPTIKQKKQPSLQTKNFDEQMFESLLVEGKRKRTLKAPTVFFHIKSRKTRKSLKKKSANTNITTTQKFVKNKAILPKQSYSAAPPADSSSPEDRFSVPPLRSAFQVSCAGVHEPSELLSAADRVKNCDDKMEGFEILQIKVEDLQTDGFEELAREPAGADHVKDRGDEMEKFGIFPIKVEDLQSDVPEDVGREETQMMVSDGNRAQWKQAAVHSKYTAPMPNK</sequence>
<proteinExistence type="predicted"/>
<feature type="domain" description="THAP-type" evidence="7">
    <location>
        <begin position="1"/>
        <end position="86"/>
    </location>
</feature>
<dbReference type="PROSITE" id="PS50950">
    <property type="entry name" value="ZF_THAP"/>
    <property type="match status" value="1"/>
</dbReference>
<dbReference type="SMART" id="SM00980">
    <property type="entry name" value="THAP"/>
    <property type="match status" value="1"/>
</dbReference>
<reference evidence="8" key="2">
    <citation type="submission" date="2025-09" db="UniProtKB">
        <authorList>
            <consortium name="Ensembl"/>
        </authorList>
    </citation>
    <scope>IDENTIFICATION</scope>
</reference>
<dbReference type="SUPFAM" id="SSF57716">
    <property type="entry name" value="Glucocorticoid receptor-like (DNA-binding domain)"/>
    <property type="match status" value="1"/>
</dbReference>
<dbReference type="SMART" id="SM00692">
    <property type="entry name" value="DM3"/>
    <property type="match status" value="1"/>
</dbReference>
<dbReference type="GO" id="GO:0003677">
    <property type="term" value="F:DNA binding"/>
    <property type="evidence" value="ECO:0007669"/>
    <property type="project" value="UniProtKB-UniRule"/>
</dbReference>
<dbReference type="InterPro" id="IPR052224">
    <property type="entry name" value="THAP_domain_protein"/>
</dbReference>
<keyword evidence="1" id="KW-0479">Metal-binding</keyword>
<dbReference type="AlphaFoldDB" id="A0A8C4QML7"/>
<organism evidence="8 9">
    <name type="scientific">Eptatretus burgeri</name>
    <name type="common">Inshore hagfish</name>
    <dbReference type="NCBI Taxonomy" id="7764"/>
    <lineage>
        <taxon>Eukaryota</taxon>
        <taxon>Metazoa</taxon>
        <taxon>Chordata</taxon>
        <taxon>Craniata</taxon>
        <taxon>Vertebrata</taxon>
        <taxon>Cyclostomata</taxon>
        <taxon>Myxini</taxon>
        <taxon>Myxiniformes</taxon>
        <taxon>Myxinidae</taxon>
        <taxon>Eptatretinae</taxon>
        <taxon>Eptatretus</taxon>
    </lineage>
</organism>
<keyword evidence="2 5" id="KW-0863">Zinc-finger</keyword>
<accession>A0A8C4QML7</accession>
<dbReference type="PANTHER" id="PTHR46927:SF2">
    <property type="entry name" value="THAP DOMAIN-CONTAINING PROTEIN 8"/>
    <property type="match status" value="1"/>
</dbReference>
<protein>
    <recommendedName>
        <fullName evidence="7">THAP-type domain-containing protein</fullName>
    </recommendedName>
</protein>
<dbReference type="GO" id="GO:0008270">
    <property type="term" value="F:zinc ion binding"/>
    <property type="evidence" value="ECO:0007669"/>
    <property type="project" value="UniProtKB-KW"/>
</dbReference>
<evidence type="ECO:0000256" key="1">
    <source>
        <dbReference type="ARBA" id="ARBA00022723"/>
    </source>
</evidence>
<dbReference type="InterPro" id="IPR006612">
    <property type="entry name" value="THAP_Znf"/>
</dbReference>
<dbReference type="Ensembl" id="ENSEBUT00000017409.1">
    <property type="protein sequence ID" value="ENSEBUP00000016833.1"/>
    <property type="gene ID" value="ENSEBUG00000010560.1"/>
</dbReference>
<evidence type="ECO:0000313" key="9">
    <source>
        <dbReference type="Proteomes" id="UP000694388"/>
    </source>
</evidence>
<reference evidence="8" key="1">
    <citation type="submission" date="2025-08" db="UniProtKB">
        <authorList>
            <consortium name="Ensembl"/>
        </authorList>
    </citation>
    <scope>IDENTIFICATION</scope>
</reference>
<dbReference type="PANTHER" id="PTHR46927">
    <property type="entry name" value="AGAP005574-PA"/>
    <property type="match status" value="1"/>
</dbReference>
<evidence type="ECO:0000313" key="8">
    <source>
        <dbReference type="Ensembl" id="ENSEBUP00000016833.1"/>
    </source>
</evidence>